<keyword evidence="6" id="KW-1185">Reference proteome</keyword>
<evidence type="ECO:0000259" key="3">
    <source>
        <dbReference type="Pfam" id="PF04783"/>
    </source>
</evidence>
<evidence type="ECO:0000313" key="4">
    <source>
        <dbReference type="EMBL" id="CAG1865196.1"/>
    </source>
</evidence>
<feature type="domain" description="DUF632" evidence="2">
    <location>
        <begin position="370"/>
        <end position="665"/>
    </location>
</feature>
<dbReference type="PANTHER" id="PTHR21450:SF41">
    <property type="entry name" value="RNA POLYMERASE SUBUNIT BETA, PUTATIVE (DUF630 AND DUF632)-RELATED"/>
    <property type="match status" value="1"/>
</dbReference>
<dbReference type="InterPro" id="IPR006867">
    <property type="entry name" value="DUF632"/>
</dbReference>
<feature type="compositionally biased region" description="Polar residues" evidence="1">
    <location>
        <begin position="293"/>
        <end position="316"/>
    </location>
</feature>
<proteinExistence type="predicted"/>
<organism evidence="5 6">
    <name type="scientific">Musa acuminata subsp. malaccensis</name>
    <name type="common">Wild banana</name>
    <name type="synonym">Musa malaccensis</name>
    <dbReference type="NCBI Taxonomy" id="214687"/>
    <lineage>
        <taxon>Eukaryota</taxon>
        <taxon>Viridiplantae</taxon>
        <taxon>Streptophyta</taxon>
        <taxon>Embryophyta</taxon>
        <taxon>Tracheophyta</taxon>
        <taxon>Spermatophyta</taxon>
        <taxon>Magnoliopsida</taxon>
        <taxon>Liliopsida</taxon>
        <taxon>Zingiberales</taxon>
        <taxon>Musaceae</taxon>
        <taxon>Musa</taxon>
    </lineage>
</organism>
<feature type="compositionally biased region" description="Low complexity" evidence="1">
    <location>
        <begin position="61"/>
        <end position="71"/>
    </location>
</feature>
<feature type="region of interest" description="Disordered" evidence="1">
    <location>
        <begin position="61"/>
        <end position="128"/>
    </location>
</feature>
<feature type="compositionally biased region" description="Pro residues" evidence="1">
    <location>
        <begin position="222"/>
        <end position="232"/>
    </location>
</feature>
<reference evidence="5" key="2">
    <citation type="submission" date="2021-05" db="UniProtKB">
        <authorList>
            <consortium name="EnsemblPlants"/>
        </authorList>
    </citation>
    <scope>IDENTIFICATION</scope>
    <source>
        <strain evidence="5">subsp. malaccensis</strain>
    </source>
</reference>
<evidence type="ECO:0000313" key="6">
    <source>
        <dbReference type="Proteomes" id="UP000012960"/>
    </source>
</evidence>
<dbReference type="Pfam" id="PF04782">
    <property type="entry name" value="DUF632"/>
    <property type="match status" value="1"/>
</dbReference>
<gene>
    <name evidence="4" type="ORF">GSMUA_04320.1</name>
</gene>
<evidence type="ECO:0000256" key="1">
    <source>
        <dbReference type="SAM" id="MobiDB-lite"/>
    </source>
</evidence>
<dbReference type="Gramene" id="Ma11_t20780.1">
    <property type="protein sequence ID" value="Ma11_p20780.1"/>
    <property type="gene ID" value="Ma11_g20780"/>
</dbReference>
<dbReference type="InParanoid" id="A0A804LA23"/>
<dbReference type="InterPro" id="IPR006868">
    <property type="entry name" value="DUF630"/>
</dbReference>
<feature type="compositionally biased region" description="Low complexity" evidence="1">
    <location>
        <begin position="86"/>
        <end position="102"/>
    </location>
</feature>
<dbReference type="KEGG" id="mus:103972130"/>
<feature type="compositionally biased region" description="Polar residues" evidence="1">
    <location>
        <begin position="205"/>
        <end position="217"/>
    </location>
</feature>
<feature type="domain" description="DUF630" evidence="3">
    <location>
        <begin position="1"/>
        <end position="55"/>
    </location>
</feature>
<dbReference type="EMBL" id="HG996475">
    <property type="protein sequence ID" value="CAG1865196.1"/>
    <property type="molecule type" value="Genomic_DNA"/>
</dbReference>
<feature type="region of interest" description="Disordered" evidence="1">
    <location>
        <begin position="138"/>
        <end position="157"/>
    </location>
</feature>
<protein>
    <submittedName>
        <fullName evidence="4">(wild Malaysian banana) hypothetical protein</fullName>
    </submittedName>
</protein>
<dbReference type="Pfam" id="PF04783">
    <property type="entry name" value="DUF630"/>
    <property type="match status" value="1"/>
</dbReference>
<feature type="region of interest" description="Disordered" evidence="1">
    <location>
        <begin position="293"/>
        <end position="317"/>
    </location>
</feature>
<dbReference type="AlphaFoldDB" id="A0A804LA23"/>
<dbReference type="OMA" id="MQTYEAH"/>
<dbReference type="OrthoDB" id="658187at2759"/>
<evidence type="ECO:0000259" key="2">
    <source>
        <dbReference type="Pfam" id="PF04782"/>
    </source>
</evidence>
<dbReference type="EnsemblPlants" id="Ma11_t20780.1">
    <property type="protein sequence ID" value="Ma11_p20780.1"/>
    <property type="gene ID" value="Ma11_g20780"/>
</dbReference>
<name>A0A804LA23_MUSAM</name>
<accession>A0A804LA23</accession>
<dbReference type="Proteomes" id="UP000012960">
    <property type="component" value="Unplaced"/>
</dbReference>
<dbReference type="PANTHER" id="PTHR21450">
    <property type="entry name" value="PROTEIN ALTERED PHOSPHATE STARVATION RESPONSE 1"/>
    <property type="match status" value="1"/>
</dbReference>
<reference evidence="4" key="1">
    <citation type="submission" date="2021-03" db="EMBL/GenBank/DDBJ databases">
        <authorList>
            <consortium name="Genoscope - CEA"/>
            <person name="William W."/>
        </authorList>
    </citation>
    <scope>NUCLEOTIDE SEQUENCE</scope>
    <source>
        <strain evidence="4">Doubled-haploid Pahang</strain>
    </source>
</reference>
<feature type="region of interest" description="Disordered" evidence="1">
    <location>
        <begin position="199"/>
        <end position="238"/>
    </location>
</feature>
<sequence>MGCSSSKVEQQKAVAVCRGRVDLLAAAIRHRYALAAAHAAYSDSLLSVSVALHRVLHFQPSTSSSPVLPLPTHRKSEPSPPPQLVSSARHSSSGSHIHFLPSDSDDDDDDSPFHSGDSSPIHHLDHYGTVPRGPGFGNIYYARSQPPPPSVALGQPPQSYETVQVGYFEPYAASTSHGYPYSYFPGNYGSMGGFFGPSSPPQAMQPPTWTTASALRGSSSSRPPPPPPPPPSTSTWDFLNPFETYENYHHRYTPSWSSREVREEEGIPDLEEEDHDIAKVSYGHQKFASFSSAAAGEHSSSMGASTRRTDGTSSVRGSYFYESRSSAAGRNSSYEPEVVDKNAVAHGVQRSQVQQQNVADPKKILDASDFADEIKTQFERASQCTRELSELLEVGKRHHQPKQSLFEVSARMITVMTPPSSSVSLGFEGDKEMSSKSLASTLQKMYAWERKLYHEVRAEEKMRLLLRRSHKELRRMIERGAEAHKINSTRSLIDKLSTKIRIAIQVVDSISKKINRLRDEELWPRMTELVLGLVRMWNTMLECHQMQHRALSEVKKLDSVISVGKISSSHADEIMQLELEILKWTSNFAAWINAQRNYVKALNGWLVLCLRYEPQETADGVPPYSPRRIGAPPVFIICNCWSQAMDMTSERNVLESMQAFATAVRRLWEQQNIDHHERMIAIRDMDRWLKTLEKNIKDIHKEVDSLNKKLALVPGQIGLRIYQPVFEGHTAEITGTQLGLEKIFEAMQDFTASSVKAYDKLLEHCEEQRMSG</sequence>
<evidence type="ECO:0000313" key="5">
    <source>
        <dbReference type="EnsemblPlants" id="Ma11_p20780.1"/>
    </source>
</evidence>